<evidence type="ECO:0000313" key="8">
    <source>
        <dbReference type="EMBL" id="AWB49924.1"/>
    </source>
</evidence>
<keyword evidence="4 5" id="KW-0472">Membrane</keyword>
<dbReference type="InterPro" id="IPR050739">
    <property type="entry name" value="MFP"/>
</dbReference>
<evidence type="ECO:0000256" key="5">
    <source>
        <dbReference type="SAM" id="Phobius"/>
    </source>
</evidence>
<accession>A0A2S0UQ34</accession>
<dbReference type="RefSeq" id="WP_108436740.1">
    <property type="nucleotide sequence ID" value="NZ_CP028918.1"/>
</dbReference>
<dbReference type="Pfam" id="PF25994">
    <property type="entry name" value="HH_AprE"/>
    <property type="match status" value="1"/>
</dbReference>
<dbReference type="Proteomes" id="UP000244496">
    <property type="component" value="Chromosome"/>
</dbReference>
<dbReference type="KEGG" id="geh:HYN69_16710"/>
<dbReference type="Gene3D" id="2.40.50.100">
    <property type="match status" value="1"/>
</dbReference>
<evidence type="ECO:0000256" key="2">
    <source>
        <dbReference type="ARBA" id="ARBA00022692"/>
    </source>
</evidence>
<sequence>MTTFDAPLSQSARRSGWTVWLIAGTLGVFLLWAHFAWVDEIVRAPGQVVSSSRPQIIQNLEGGILAELDVAEGDTVQAGQVLARLQGTQYQANVDDLTDQIAALDIRRLRLEAEAAGKPEFDVPAEDAARVPEIVASERSLLQARQTDFEAKRSGARAVLEQAAKELDMTQRMFDRDVAPEIEVTRAKKAKSDAEARLNEVLTTTDLDRAAEYSKVQGELSSLRQKLRLSQDQLSRTVLFAPMRGVVNRLAITTIGGVVRPGEEILEIIPLDEELFIEAKVKPADIASVREGQEATIKLSAYDYTMYGTLKAKVQFISADTFKDERSRDPNGDPHYKVTLRVDLSKLTERQATLQIRPGMQAEVELLTGGKTVLTYLTKPLWRGSEALTER</sequence>
<evidence type="ECO:0000313" key="9">
    <source>
        <dbReference type="Proteomes" id="UP000244496"/>
    </source>
</evidence>
<reference evidence="8 9" key="1">
    <citation type="submission" date="2018-04" db="EMBL/GenBank/DDBJ databases">
        <title>Genome sequencing of Gemmobacter.</title>
        <authorList>
            <person name="Yi H."/>
            <person name="Baek M.-G."/>
        </authorList>
    </citation>
    <scope>NUCLEOTIDE SEQUENCE [LARGE SCALE GENOMIC DNA]</scope>
    <source>
        <strain evidence="8 9">HYN0069</strain>
    </source>
</reference>
<feature type="transmembrane region" description="Helical" evidence="5">
    <location>
        <begin position="17"/>
        <end position="37"/>
    </location>
</feature>
<evidence type="ECO:0000256" key="3">
    <source>
        <dbReference type="ARBA" id="ARBA00022989"/>
    </source>
</evidence>
<evidence type="ECO:0000256" key="1">
    <source>
        <dbReference type="ARBA" id="ARBA00004167"/>
    </source>
</evidence>
<feature type="domain" description="AprE-like beta-barrel" evidence="7">
    <location>
        <begin position="275"/>
        <end position="369"/>
    </location>
</feature>
<dbReference type="EMBL" id="CP028918">
    <property type="protein sequence ID" value="AWB49924.1"/>
    <property type="molecule type" value="Genomic_DNA"/>
</dbReference>
<dbReference type="PANTHER" id="PTHR30386">
    <property type="entry name" value="MEMBRANE FUSION SUBUNIT OF EMRAB-TOLC MULTIDRUG EFFLUX PUMP"/>
    <property type="match status" value="1"/>
</dbReference>
<proteinExistence type="predicted"/>
<comment type="subcellular location">
    <subcellularLocation>
        <location evidence="1">Membrane</location>
        <topology evidence="1">Single-pass membrane protein</topology>
    </subcellularLocation>
</comment>
<organism evidence="8 9">
    <name type="scientific">Paragemmobacter aquarius</name>
    <dbReference type="NCBI Taxonomy" id="2169400"/>
    <lineage>
        <taxon>Bacteria</taxon>
        <taxon>Pseudomonadati</taxon>
        <taxon>Pseudomonadota</taxon>
        <taxon>Alphaproteobacteria</taxon>
        <taxon>Rhodobacterales</taxon>
        <taxon>Paracoccaceae</taxon>
        <taxon>Paragemmobacter</taxon>
    </lineage>
</organism>
<dbReference type="InterPro" id="IPR058781">
    <property type="entry name" value="HH_AprE-like"/>
</dbReference>
<dbReference type="Pfam" id="PF26002">
    <property type="entry name" value="Beta-barrel_AprE"/>
    <property type="match status" value="1"/>
</dbReference>
<dbReference type="OrthoDB" id="9810980at2"/>
<keyword evidence="3 5" id="KW-1133">Transmembrane helix</keyword>
<dbReference type="AlphaFoldDB" id="A0A2S0UQ34"/>
<name>A0A2S0UQ34_9RHOB</name>
<evidence type="ECO:0000259" key="6">
    <source>
        <dbReference type="Pfam" id="PF25994"/>
    </source>
</evidence>
<dbReference type="PANTHER" id="PTHR30386:SF26">
    <property type="entry name" value="TRANSPORT PROTEIN COMB"/>
    <property type="match status" value="1"/>
</dbReference>
<dbReference type="Gene3D" id="2.40.30.170">
    <property type="match status" value="1"/>
</dbReference>
<keyword evidence="2 5" id="KW-0812">Transmembrane</keyword>
<gene>
    <name evidence="8" type="ORF">HYN69_16710</name>
</gene>
<keyword evidence="9" id="KW-1185">Reference proteome</keyword>
<evidence type="ECO:0000256" key="4">
    <source>
        <dbReference type="ARBA" id="ARBA00023136"/>
    </source>
</evidence>
<dbReference type="GO" id="GO:0016020">
    <property type="term" value="C:membrane"/>
    <property type="evidence" value="ECO:0007669"/>
    <property type="project" value="UniProtKB-SubCell"/>
</dbReference>
<dbReference type="InterPro" id="IPR058982">
    <property type="entry name" value="Beta-barrel_AprE"/>
</dbReference>
<protein>
    <submittedName>
        <fullName evidence="8">Transporter</fullName>
    </submittedName>
</protein>
<evidence type="ECO:0000259" key="7">
    <source>
        <dbReference type="Pfam" id="PF26002"/>
    </source>
</evidence>
<feature type="domain" description="AprE-like long alpha-helical hairpin" evidence="6">
    <location>
        <begin position="91"/>
        <end position="174"/>
    </location>
</feature>
<dbReference type="PRINTS" id="PR01490">
    <property type="entry name" value="RTXTOXIND"/>
</dbReference>